<comment type="similarity">
    <text evidence="2">Belongs to the CWC21 family.</text>
</comment>
<evidence type="ECO:0000256" key="7">
    <source>
        <dbReference type="SAM" id="MobiDB-lite"/>
    </source>
</evidence>
<dbReference type="CDD" id="cd21372">
    <property type="entry name" value="cwf21_CWC21-like"/>
    <property type="match status" value="1"/>
</dbReference>
<dbReference type="GO" id="GO:0008380">
    <property type="term" value="P:RNA splicing"/>
    <property type="evidence" value="ECO:0007669"/>
    <property type="project" value="UniProtKB-KW"/>
</dbReference>
<evidence type="ECO:0000256" key="4">
    <source>
        <dbReference type="ARBA" id="ARBA00022728"/>
    </source>
</evidence>
<comment type="subcellular location">
    <subcellularLocation>
        <location evidence="1">Nucleus</location>
    </subcellularLocation>
</comment>
<reference evidence="9" key="2">
    <citation type="submission" date="2023-04" db="EMBL/GenBank/DDBJ databases">
        <authorList>
            <person name="Bruccoleri R.E."/>
            <person name="Oakeley E.J."/>
            <person name="Faust A.-M."/>
            <person name="Dessus-Babus S."/>
            <person name="Altorfer M."/>
            <person name="Burckhardt D."/>
            <person name="Oertli M."/>
            <person name="Naumann U."/>
            <person name="Petersen F."/>
            <person name="Wong J."/>
        </authorList>
    </citation>
    <scope>NUCLEOTIDE SEQUENCE</scope>
    <source>
        <strain evidence="9">GSM-AAB239-AS_SAM_17_03QT</strain>
        <tissue evidence="9">Leaf</tissue>
    </source>
</reference>
<feature type="compositionally biased region" description="Low complexity" evidence="7">
    <location>
        <begin position="34"/>
        <end position="43"/>
    </location>
</feature>
<evidence type="ECO:0000256" key="5">
    <source>
        <dbReference type="ARBA" id="ARBA00023187"/>
    </source>
</evidence>
<evidence type="ECO:0000313" key="10">
    <source>
        <dbReference type="Proteomes" id="UP001140949"/>
    </source>
</evidence>
<dbReference type="PANTHER" id="PTHR36562">
    <property type="entry name" value="SERINE/ARGININE REPETITIVE MATRIX 2"/>
    <property type="match status" value="1"/>
</dbReference>
<feature type="region of interest" description="Disordered" evidence="7">
    <location>
        <begin position="29"/>
        <end position="52"/>
    </location>
</feature>
<dbReference type="GO" id="GO:0006397">
    <property type="term" value="P:mRNA processing"/>
    <property type="evidence" value="ECO:0007669"/>
    <property type="project" value="UniProtKB-KW"/>
</dbReference>
<keyword evidence="5" id="KW-0508">mRNA splicing</keyword>
<dbReference type="SMART" id="SM01115">
    <property type="entry name" value="cwf21"/>
    <property type="match status" value="1"/>
</dbReference>
<evidence type="ECO:0000259" key="8">
    <source>
        <dbReference type="SMART" id="SM01115"/>
    </source>
</evidence>
<dbReference type="Pfam" id="PF08312">
    <property type="entry name" value="cwf21"/>
    <property type="match status" value="1"/>
</dbReference>
<evidence type="ECO:0000256" key="3">
    <source>
        <dbReference type="ARBA" id="ARBA00022664"/>
    </source>
</evidence>
<dbReference type="PANTHER" id="PTHR36562:SF5">
    <property type="entry name" value="SERINE_ARGININE REPETITIVE MATRIX 2"/>
    <property type="match status" value="1"/>
</dbReference>
<evidence type="ECO:0000256" key="2">
    <source>
        <dbReference type="ARBA" id="ARBA00005954"/>
    </source>
</evidence>
<dbReference type="AlphaFoldDB" id="A0AAX6EGJ8"/>
<keyword evidence="10" id="KW-1185">Reference proteome</keyword>
<gene>
    <name evidence="9" type="ORF">M6B38_108930</name>
</gene>
<evidence type="ECO:0000256" key="1">
    <source>
        <dbReference type="ARBA" id="ARBA00004123"/>
    </source>
</evidence>
<keyword evidence="6" id="KW-0539">Nucleus</keyword>
<evidence type="ECO:0000313" key="9">
    <source>
        <dbReference type="EMBL" id="KAJ6803088.1"/>
    </source>
</evidence>
<comment type="caution">
    <text evidence="9">The sequence shown here is derived from an EMBL/GenBank/DDBJ whole genome shotgun (WGS) entry which is preliminary data.</text>
</comment>
<name>A0AAX6EGJ8_IRIPA</name>
<feature type="domain" description="CWF21" evidence="8">
    <location>
        <begin position="58"/>
        <end position="103"/>
    </location>
</feature>
<proteinExistence type="inferred from homology"/>
<dbReference type="InterPro" id="IPR013170">
    <property type="entry name" value="mRNA_splic_Cwf21_dom"/>
</dbReference>
<reference evidence="9" key="1">
    <citation type="journal article" date="2023" name="GigaByte">
        <title>Genome assembly of the bearded iris, Iris pallida Lam.</title>
        <authorList>
            <person name="Bruccoleri R.E."/>
            <person name="Oakeley E.J."/>
            <person name="Faust A.M.E."/>
            <person name="Altorfer M."/>
            <person name="Dessus-Babus S."/>
            <person name="Burckhardt D."/>
            <person name="Oertli M."/>
            <person name="Naumann U."/>
            <person name="Petersen F."/>
            <person name="Wong J."/>
        </authorList>
    </citation>
    <scope>NUCLEOTIDE SEQUENCE</scope>
    <source>
        <strain evidence="9">GSM-AAB239-AS_SAM_17_03QT</strain>
    </source>
</reference>
<organism evidence="9 10">
    <name type="scientific">Iris pallida</name>
    <name type="common">Sweet iris</name>
    <dbReference type="NCBI Taxonomy" id="29817"/>
    <lineage>
        <taxon>Eukaryota</taxon>
        <taxon>Viridiplantae</taxon>
        <taxon>Streptophyta</taxon>
        <taxon>Embryophyta</taxon>
        <taxon>Tracheophyta</taxon>
        <taxon>Spermatophyta</taxon>
        <taxon>Magnoliopsida</taxon>
        <taxon>Liliopsida</taxon>
        <taxon>Asparagales</taxon>
        <taxon>Iridaceae</taxon>
        <taxon>Iridoideae</taxon>
        <taxon>Irideae</taxon>
        <taxon>Iris</taxon>
    </lineage>
</organism>
<keyword evidence="3" id="KW-0507">mRNA processing</keyword>
<dbReference type="EMBL" id="JANAVB010036618">
    <property type="protein sequence ID" value="KAJ6803088.1"/>
    <property type="molecule type" value="Genomic_DNA"/>
</dbReference>
<sequence>MYNGIGLQTARGSGTSGYVQANKFFVRPRSNTNAAPSGDPYSAGSGGGGVREADKDILEHDRKRQIQLRLLVLQETLADHGYTESEISAKLDEARRSIETQQSAAAAANVSSKRYNLDLYDITSGGNSAIRRNRGMA</sequence>
<keyword evidence="4" id="KW-0747">Spliceosome</keyword>
<dbReference type="InterPro" id="IPR051372">
    <property type="entry name" value="CWC21"/>
</dbReference>
<protein>
    <submittedName>
        <fullName evidence="9">Pre-mRNA-splicing factor CWC21</fullName>
    </submittedName>
</protein>
<dbReference type="Proteomes" id="UP001140949">
    <property type="component" value="Unassembled WGS sequence"/>
</dbReference>
<dbReference type="GO" id="GO:0005681">
    <property type="term" value="C:spliceosomal complex"/>
    <property type="evidence" value="ECO:0007669"/>
    <property type="project" value="UniProtKB-KW"/>
</dbReference>
<accession>A0AAX6EGJ8</accession>
<evidence type="ECO:0000256" key="6">
    <source>
        <dbReference type="ARBA" id="ARBA00023242"/>
    </source>
</evidence>